<organism evidence="2 3">
    <name type="scientific">Necator americanus</name>
    <name type="common">Human hookworm</name>
    <dbReference type="NCBI Taxonomy" id="51031"/>
    <lineage>
        <taxon>Eukaryota</taxon>
        <taxon>Metazoa</taxon>
        <taxon>Ecdysozoa</taxon>
        <taxon>Nematoda</taxon>
        <taxon>Chromadorea</taxon>
        <taxon>Rhabditida</taxon>
        <taxon>Rhabditina</taxon>
        <taxon>Rhabditomorpha</taxon>
        <taxon>Strongyloidea</taxon>
        <taxon>Ancylostomatidae</taxon>
        <taxon>Bunostominae</taxon>
        <taxon>Necator</taxon>
    </lineage>
</organism>
<evidence type="ECO:0000256" key="1">
    <source>
        <dbReference type="SAM" id="MobiDB-lite"/>
    </source>
</evidence>
<dbReference type="Proteomes" id="UP001303046">
    <property type="component" value="Unassembled WGS sequence"/>
</dbReference>
<feature type="compositionally biased region" description="Basic and acidic residues" evidence="1">
    <location>
        <begin position="118"/>
        <end position="127"/>
    </location>
</feature>
<name>A0ABR1DC24_NECAM</name>
<proteinExistence type="predicted"/>
<dbReference type="EMBL" id="JAVFWL010000004">
    <property type="protein sequence ID" value="KAK6748014.1"/>
    <property type="molecule type" value="Genomic_DNA"/>
</dbReference>
<evidence type="ECO:0000313" key="2">
    <source>
        <dbReference type="EMBL" id="KAK6748014.1"/>
    </source>
</evidence>
<sequence length="213" mass="23711">MAICTYNARTLASEAAIEDLMMRAKKIKEEARRVLTTKTILGLAFEPSFTLDVGVTGGGYRNEMTSRIKVLPDGRERKPPVREKSGLPYWDLFARWPAFGRFCMAHRRECAGLSTPSRLREEAESFKPPEAPGRAAGPELTSGSQALPEAIRKTLREEQKCWLSCGGESIRLPVGLRRRRRGDCSRTQGTALSRGGWGFHLLILTAMSLPPHL</sequence>
<reference evidence="2 3" key="1">
    <citation type="submission" date="2023-08" db="EMBL/GenBank/DDBJ databases">
        <title>A Necator americanus chromosomal reference genome.</title>
        <authorList>
            <person name="Ilik V."/>
            <person name="Petrzelkova K.J."/>
            <person name="Pardy F."/>
            <person name="Fuh T."/>
            <person name="Niatou-Singa F.S."/>
            <person name="Gouil Q."/>
            <person name="Baker L."/>
            <person name="Ritchie M.E."/>
            <person name="Jex A.R."/>
            <person name="Gazzola D."/>
            <person name="Li H."/>
            <person name="Toshio Fujiwara R."/>
            <person name="Zhan B."/>
            <person name="Aroian R.V."/>
            <person name="Pafco B."/>
            <person name="Schwarz E.M."/>
        </authorList>
    </citation>
    <scope>NUCLEOTIDE SEQUENCE [LARGE SCALE GENOMIC DNA]</scope>
    <source>
        <strain evidence="2 3">Aroian</strain>
        <tissue evidence="2">Whole animal</tissue>
    </source>
</reference>
<protein>
    <submittedName>
        <fullName evidence="2">Uncharacterized protein</fullName>
    </submittedName>
</protein>
<accession>A0ABR1DC24</accession>
<feature type="region of interest" description="Disordered" evidence="1">
    <location>
        <begin position="117"/>
        <end position="141"/>
    </location>
</feature>
<keyword evidence="3" id="KW-1185">Reference proteome</keyword>
<comment type="caution">
    <text evidence="2">The sequence shown here is derived from an EMBL/GenBank/DDBJ whole genome shotgun (WGS) entry which is preliminary data.</text>
</comment>
<evidence type="ECO:0000313" key="3">
    <source>
        <dbReference type="Proteomes" id="UP001303046"/>
    </source>
</evidence>
<gene>
    <name evidence="2" type="primary">Necator_chrIV.g14227</name>
    <name evidence="2" type="ORF">RB195_000933</name>
</gene>